<accession>A0AA41XEQ6</accession>
<comment type="cofactor">
    <cofactor evidence="1 4">
        <name>pyridoxal 5'-phosphate</name>
        <dbReference type="ChEBI" id="CHEBI:597326"/>
    </cofactor>
</comment>
<dbReference type="GO" id="GO:0030170">
    <property type="term" value="F:pyridoxal phosphate binding"/>
    <property type="evidence" value="ECO:0007669"/>
    <property type="project" value="InterPro"/>
</dbReference>
<dbReference type="EMBL" id="JANCLT010000014">
    <property type="protein sequence ID" value="MCP8970741.1"/>
    <property type="molecule type" value="Genomic_DNA"/>
</dbReference>
<keyword evidence="3 4" id="KW-0808">Transferase</keyword>
<evidence type="ECO:0000256" key="4">
    <source>
        <dbReference type="RuleBase" id="RU000481"/>
    </source>
</evidence>
<dbReference type="InterPro" id="IPR004839">
    <property type="entry name" value="Aminotransferase_I/II_large"/>
</dbReference>
<dbReference type="EC" id="2.6.1.-" evidence="4"/>
<dbReference type="CDD" id="cd00609">
    <property type="entry name" value="AAT_like"/>
    <property type="match status" value="1"/>
</dbReference>
<dbReference type="PANTHER" id="PTHR42832">
    <property type="entry name" value="AMINO ACID AMINOTRANSFERASE"/>
    <property type="match status" value="1"/>
</dbReference>
<evidence type="ECO:0000313" key="6">
    <source>
        <dbReference type="EMBL" id="MCP8970741.1"/>
    </source>
</evidence>
<dbReference type="GO" id="GO:0008483">
    <property type="term" value="F:transaminase activity"/>
    <property type="evidence" value="ECO:0007669"/>
    <property type="project" value="UniProtKB-KW"/>
</dbReference>
<dbReference type="PANTHER" id="PTHR42832:SF3">
    <property type="entry name" value="L-GLUTAMINE--4-(METHYLSULFANYL)-2-OXOBUTANOATE AMINOTRANSFERASE"/>
    <property type="match status" value="1"/>
</dbReference>
<organism evidence="6 7">
    <name type="scientific">Ectobacillus ponti</name>
    <dbReference type="NCBI Taxonomy" id="2961894"/>
    <lineage>
        <taxon>Bacteria</taxon>
        <taxon>Bacillati</taxon>
        <taxon>Bacillota</taxon>
        <taxon>Bacilli</taxon>
        <taxon>Bacillales</taxon>
        <taxon>Bacillaceae</taxon>
        <taxon>Ectobacillus</taxon>
    </lineage>
</organism>
<dbReference type="Proteomes" id="UP001156102">
    <property type="component" value="Unassembled WGS sequence"/>
</dbReference>
<keyword evidence="7" id="KW-1185">Reference proteome</keyword>
<evidence type="ECO:0000259" key="5">
    <source>
        <dbReference type="Pfam" id="PF00155"/>
    </source>
</evidence>
<keyword evidence="2 4" id="KW-0032">Aminotransferase</keyword>
<dbReference type="InterPro" id="IPR050881">
    <property type="entry name" value="LL-DAP_aminotransferase"/>
</dbReference>
<evidence type="ECO:0000256" key="1">
    <source>
        <dbReference type="ARBA" id="ARBA00001933"/>
    </source>
</evidence>
<evidence type="ECO:0000256" key="3">
    <source>
        <dbReference type="ARBA" id="ARBA00022679"/>
    </source>
</evidence>
<evidence type="ECO:0000313" key="7">
    <source>
        <dbReference type="Proteomes" id="UP001156102"/>
    </source>
</evidence>
<dbReference type="AlphaFoldDB" id="A0AA41XEQ6"/>
<dbReference type="InterPro" id="IPR004838">
    <property type="entry name" value="NHTrfase_class1_PyrdxlP-BS"/>
</dbReference>
<dbReference type="RefSeq" id="WP_254760666.1">
    <property type="nucleotide sequence ID" value="NZ_JANCLT010000014.1"/>
</dbReference>
<protein>
    <recommendedName>
        <fullName evidence="4">Aminotransferase</fullName>
        <ecNumber evidence="4">2.6.1.-</ecNumber>
    </recommendedName>
</protein>
<dbReference type="PROSITE" id="PS00105">
    <property type="entry name" value="AA_TRANSFER_CLASS_1"/>
    <property type="match status" value="1"/>
</dbReference>
<dbReference type="Gene3D" id="3.40.640.10">
    <property type="entry name" value="Type I PLP-dependent aspartate aminotransferase-like (Major domain)"/>
    <property type="match status" value="1"/>
</dbReference>
<gene>
    <name evidence="6" type="ORF">NK662_19675</name>
</gene>
<reference evidence="6" key="1">
    <citation type="submission" date="2022-07" db="EMBL/GenBank/DDBJ databases">
        <authorList>
            <person name="Li W.-J."/>
            <person name="Deng Q.-Q."/>
        </authorList>
    </citation>
    <scope>NUCLEOTIDE SEQUENCE</scope>
    <source>
        <strain evidence="6">SYSU M60031</strain>
    </source>
</reference>
<name>A0AA41XEQ6_9BACI</name>
<proteinExistence type="inferred from homology"/>
<dbReference type="InterPro" id="IPR015424">
    <property type="entry name" value="PyrdxlP-dep_Trfase"/>
</dbReference>
<feature type="domain" description="Aminotransferase class I/classII large" evidence="5">
    <location>
        <begin position="33"/>
        <end position="377"/>
    </location>
</feature>
<dbReference type="NCBIfam" id="NF005815">
    <property type="entry name" value="PRK07681.1"/>
    <property type="match status" value="1"/>
</dbReference>
<dbReference type="InterPro" id="IPR015421">
    <property type="entry name" value="PyrdxlP-dep_Trfase_major"/>
</dbReference>
<comment type="caution">
    <text evidence="6">The sequence shown here is derived from an EMBL/GenBank/DDBJ whole genome shotgun (WGS) entry which is preliminary data.</text>
</comment>
<comment type="similarity">
    <text evidence="4">Belongs to the class-I pyridoxal-phosphate-dependent aminotransferase family.</text>
</comment>
<dbReference type="Gene3D" id="3.90.1150.10">
    <property type="entry name" value="Aspartate Aminotransferase, domain 1"/>
    <property type="match status" value="1"/>
</dbReference>
<evidence type="ECO:0000256" key="2">
    <source>
        <dbReference type="ARBA" id="ARBA00022576"/>
    </source>
</evidence>
<dbReference type="SUPFAM" id="SSF53383">
    <property type="entry name" value="PLP-dependent transferases"/>
    <property type="match status" value="1"/>
</dbReference>
<dbReference type="InterPro" id="IPR015422">
    <property type="entry name" value="PyrdxlP-dep_Trfase_small"/>
</dbReference>
<dbReference type="Pfam" id="PF00155">
    <property type="entry name" value="Aminotran_1_2"/>
    <property type="match status" value="1"/>
</dbReference>
<sequence>MQIQLSKRMEAFQPSIFSELAAYKQQKITSGHHMIDLSIGSPDLPPPPFVMAALAQSASEERSYGYTLSGTAEFHEAVAFYYEQQQGVALDTKHEILMLMGSQDGLVHLPMAFADPGDLILVPDPGYTAYATGIAMAGAEPYFMPLRKENGFLPDLDAIPADIADKAKLMILSFPGNPVPAMATEAFFAEVVAFAKKHHIIVLHDFAYSELYYDGNKPLSFLSVPGAKEVGAEMNSLSKSFNLAGCRIGYLVGNPAIVKAVGQMKSNLDYGVFLPIQKAAALALREGAQFSEESRRTYQSRRDLFVDGLAALGWQVDKPAGSMFVWAEVPQGWTSTAFAYALMDRAHVVVTPGVAFGPAGEGYVRMALVQDETGISRVLENLKNSGIFATETQECL</sequence>